<dbReference type="AlphaFoldDB" id="A0A1F5DPB7"/>
<dbReference type="EMBL" id="MEZN01000007">
    <property type="protein sequence ID" value="OGD56876.1"/>
    <property type="molecule type" value="Genomic_DNA"/>
</dbReference>
<reference evidence="8 9" key="1">
    <citation type="journal article" date="2016" name="Nat. Commun.">
        <title>Thousands of microbial genomes shed light on interconnected biogeochemical processes in an aquifer system.</title>
        <authorList>
            <person name="Anantharaman K."/>
            <person name="Brown C.T."/>
            <person name="Hug L.A."/>
            <person name="Sharon I."/>
            <person name="Castelle C.J."/>
            <person name="Probst A.J."/>
            <person name="Thomas B.C."/>
            <person name="Singh A."/>
            <person name="Wilkins M.J."/>
            <person name="Karaoz U."/>
            <person name="Brodie E.L."/>
            <person name="Williams K.H."/>
            <person name="Hubbard S.S."/>
            <person name="Banfield J.F."/>
        </authorList>
    </citation>
    <scope>NUCLEOTIDE SEQUENCE [LARGE SCALE GENOMIC DNA]</scope>
</reference>
<dbReference type="InterPro" id="IPR050596">
    <property type="entry name" value="AspAT/PAT-like"/>
</dbReference>
<dbReference type="PROSITE" id="PS00105">
    <property type="entry name" value="AA_TRANSFER_CLASS_1"/>
    <property type="match status" value="1"/>
</dbReference>
<protein>
    <recommendedName>
        <fullName evidence="6">Aminotransferase</fullName>
        <ecNumber evidence="6">2.6.1.-</ecNumber>
    </recommendedName>
</protein>
<organism evidence="8 9">
    <name type="scientific">Candidatus Beckwithbacteria bacterium RIFCSPHIGHO2_12_FULL_47_17</name>
    <dbReference type="NCBI Taxonomy" id="1797460"/>
    <lineage>
        <taxon>Bacteria</taxon>
        <taxon>Candidatus Beckwithiibacteriota</taxon>
    </lineage>
</organism>
<dbReference type="GO" id="GO:0030170">
    <property type="term" value="F:pyridoxal phosphate binding"/>
    <property type="evidence" value="ECO:0007669"/>
    <property type="project" value="InterPro"/>
</dbReference>
<evidence type="ECO:0000313" key="8">
    <source>
        <dbReference type="EMBL" id="OGD56876.1"/>
    </source>
</evidence>
<dbReference type="EC" id="2.6.1.-" evidence="6"/>
<evidence type="ECO:0000313" key="9">
    <source>
        <dbReference type="Proteomes" id="UP000176791"/>
    </source>
</evidence>
<evidence type="ECO:0000256" key="5">
    <source>
        <dbReference type="ARBA" id="ARBA00022898"/>
    </source>
</evidence>
<name>A0A1F5DPB7_9BACT</name>
<dbReference type="GO" id="GO:0006520">
    <property type="term" value="P:amino acid metabolic process"/>
    <property type="evidence" value="ECO:0007669"/>
    <property type="project" value="InterPro"/>
</dbReference>
<keyword evidence="3 6" id="KW-0032">Aminotransferase</keyword>
<dbReference type="Proteomes" id="UP000176791">
    <property type="component" value="Unassembled WGS sequence"/>
</dbReference>
<comment type="caution">
    <text evidence="8">The sequence shown here is derived from an EMBL/GenBank/DDBJ whole genome shotgun (WGS) entry which is preliminary data.</text>
</comment>
<comment type="similarity">
    <text evidence="2 6">Belongs to the class-I pyridoxal-phosphate-dependent aminotransferase family.</text>
</comment>
<dbReference type="GO" id="GO:0008483">
    <property type="term" value="F:transaminase activity"/>
    <property type="evidence" value="ECO:0007669"/>
    <property type="project" value="UniProtKB-KW"/>
</dbReference>
<comment type="cofactor">
    <cofactor evidence="1 6">
        <name>pyridoxal 5'-phosphate</name>
        <dbReference type="ChEBI" id="CHEBI:597326"/>
    </cofactor>
</comment>
<dbReference type="InterPro" id="IPR015424">
    <property type="entry name" value="PyrdxlP-dep_Trfase"/>
</dbReference>
<feature type="domain" description="Aminotransferase class I/classII large" evidence="7">
    <location>
        <begin position="32"/>
        <end position="386"/>
    </location>
</feature>
<evidence type="ECO:0000259" key="7">
    <source>
        <dbReference type="Pfam" id="PF00155"/>
    </source>
</evidence>
<dbReference type="STRING" id="1797460.A3E73_02600"/>
<dbReference type="InterPro" id="IPR004838">
    <property type="entry name" value="NHTrfase_class1_PyrdxlP-BS"/>
</dbReference>
<dbReference type="PANTHER" id="PTHR46383">
    <property type="entry name" value="ASPARTATE AMINOTRANSFERASE"/>
    <property type="match status" value="1"/>
</dbReference>
<dbReference type="Gene3D" id="3.90.1150.10">
    <property type="entry name" value="Aspartate Aminotransferase, domain 1"/>
    <property type="match status" value="1"/>
</dbReference>
<keyword evidence="4 6" id="KW-0808">Transferase</keyword>
<dbReference type="InterPro" id="IPR004839">
    <property type="entry name" value="Aminotransferase_I/II_large"/>
</dbReference>
<sequence length="397" mass="44809">MPKIPAKNQNLAFSPIRKLTPYAEAAKKRGVKIFHLNIGQPDIASPEIFLKKIKEFNEPVVFYERSDGTEGFKNSLFNYYRRLNLSVKLEDIVATTGGSEALWMAFAILFDPGDECLTFEPTYTNYQTFAELAGVKLKGVHTYLENNFQLPPVTALEQVFTNKTKGVIVTNPSNPTGAVYPEAMLKDLVAFCIKHDLFIIADETYREFIYGKVTTRSLLSFKQAEQNVVLTDSLSKRYSLCGARLGCLVSKNKIAVEMANKIAQARLASPSIEQYAASFLGEVPQSYFDKVRIEYQARRDTLVFELEKIPDIKVNHPDGAFYLIAQLPVVDAEDFCRFMLEKFEDKGETVMLAPAEGFYLTPGMGVNQVRIAYVLNQESLKRAVELIRLGLVKYHNE</sequence>
<gene>
    <name evidence="8" type="ORF">A3E73_02600</name>
</gene>
<keyword evidence="5" id="KW-0663">Pyridoxal phosphate</keyword>
<dbReference type="SUPFAM" id="SSF53383">
    <property type="entry name" value="PLP-dependent transferases"/>
    <property type="match status" value="1"/>
</dbReference>
<evidence type="ECO:0000256" key="2">
    <source>
        <dbReference type="ARBA" id="ARBA00007441"/>
    </source>
</evidence>
<evidence type="ECO:0000256" key="4">
    <source>
        <dbReference type="ARBA" id="ARBA00022679"/>
    </source>
</evidence>
<evidence type="ECO:0000256" key="3">
    <source>
        <dbReference type="ARBA" id="ARBA00022576"/>
    </source>
</evidence>
<dbReference type="NCBIfam" id="NF005744">
    <property type="entry name" value="PRK07568.1"/>
    <property type="match status" value="1"/>
</dbReference>
<evidence type="ECO:0000256" key="1">
    <source>
        <dbReference type="ARBA" id="ARBA00001933"/>
    </source>
</evidence>
<dbReference type="InterPro" id="IPR015422">
    <property type="entry name" value="PyrdxlP-dep_Trfase_small"/>
</dbReference>
<dbReference type="CDD" id="cd00609">
    <property type="entry name" value="AAT_like"/>
    <property type="match status" value="1"/>
</dbReference>
<proteinExistence type="inferred from homology"/>
<dbReference type="Pfam" id="PF00155">
    <property type="entry name" value="Aminotran_1_2"/>
    <property type="match status" value="1"/>
</dbReference>
<dbReference type="Gene3D" id="3.40.640.10">
    <property type="entry name" value="Type I PLP-dependent aspartate aminotransferase-like (Major domain)"/>
    <property type="match status" value="1"/>
</dbReference>
<dbReference type="InterPro" id="IPR015421">
    <property type="entry name" value="PyrdxlP-dep_Trfase_major"/>
</dbReference>
<evidence type="ECO:0000256" key="6">
    <source>
        <dbReference type="RuleBase" id="RU000481"/>
    </source>
</evidence>
<accession>A0A1F5DPB7</accession>